<dbReference type="Proteomes" id="UP000275408">
    <property type="component" value="Unassembled WGS sequence"/>
</dbReference>
<dbReference type="GO" id="GO:0070126">
    <property type="term" value="P:mitochondrial translational termination"/>
    <property type="evidence" value="ECO:0007669"/>
    <property type="project" value="UniProtKB-ARBA"/>
</dbReference>
<dbReference type="PANTHER" id="PTHR43804">
    <property type="entry name" value="LD18447P"/>
    <property type="match status" value="1"/>
</dbReference>
<dbReference type="Pfam" id="PF03462">
    <property type="entry name" value="PCRF"/>
    <property type="match status" value="1"/>
</dbReference>
<dbReference type="PROSITE" id="PS00745">
    <property type="entry name" value="RF_PROK_I"/>
    <property type="match status" value="1"/>
</dbReference>
<dbReference type="GO" id="GO:0016149">
    <property type="term" value="F:translation release factor activity, codon specific"/>
    <property type="evidence" value="ECO:0007669"/>
    <property type="project" value="UniProtKB-ARBA"/>
</dbReference>
<dbReference type="Gene3D" id="3.30.160.20">
    <property type="match status" value="1"/>
</dbReference>
<dbReference type="STRING" id="46731.A0A3M6TIQ5"/>
<keyword evidence="2" id="KW-0488">Methylation</keyword>
<proteinExistence type="inferred from homology"/>
<evidence type="ECO:0000256" key="1">
    <source>
        <dbReference type="ARBA" id="ARBA00010835"/>
    </source>
</evidence>
<dbReference type="SUPFAM" id="SSF75620">
    <property type="entry name" value="Release factor"/>
    <property type="match status" value="1"/>
</dbReference>
<feature type="coiled-coil region" evidence="4">
    <location>
        <begin position="46"/>
        <end position="135"/>
    </location>
</feature>
<evidence type="ECO:0000313" key="8">
    <source>
        <dbReference type="Proteomes" id="UP000275408"/>
    </source>
</evidence>
<dbReference type="FunFam" id="3.30.160.20:FF:000004">
    <property type="entry name" value="Peptide chain release factor 1"/>
    <property type="match status" value="1"/>
</dbReference>
<evidence type="ECO:0000313" key="7">
    <source>
        <dbReference type="EMBL" id="RMX41246.1"/>
    </source>
</evidence>
<dbReference type="SMART" id="SM00937">
    <property type="entry name" value="PCRF"/>
    <property type="match status" value="1"/>
</dbReference>
<comment type="similarity">
    <text evidence="1">Belongs to the prokaryotic/mitochondrial release factor family.</text>
</comment>
<dbReference type="InterPro" id="IPR050057">
    <property type="entry name" value="Prokaryotic/Mito_RF"/>
</dbReference>
<comment type="caution">
    <text evidence="7">The sequence shown here is derived from an EMBL/GenBank/DDBJ whole genome shotgun (WGS) entry which is preliminary data.</text>
</comment>
<keyword evidence="4" id="KW-0175">Coiled coil</keyword>
<keyword evidence="3" id="KW-0648">Protein biosynthesis</keyword>
<dbReference type="InterPro" id="IPR005139">
    <property type="entry name" value="PCRF"/>
</dbReference>
<dbReference type="AlphaFoldDB" id="A0A3M6TIQ5"/>
<dbReference type="Gene3D" id="6.10.140.1950">
    <property type="match status" value="1"/>
</dbReference>
<dbReference type="Pfam" id="PF00472">
    <property type="entry name" value="RF-1"/>
    <property type="match status" value="1"/>
</dbReference>
<dbReference type="PANTHER" id="PTHR43804:SF7">
    <property type="entry name" value="LD18447P"/>
    <property type="match status" value="1"/>
</dbReference>
<evidence type="ECO:0000256" key="3">
    <source>
        <dbReference type="ARBA" id="ARBA00022917"/>
    </source>
</evidence>
<feature type="region of interest" description="Disordered" evidence="5">
    <location>
        <begin position="303"/>
        <end position="324"/>
    </location>
</feature>
<dbReference type="GO" id="GO:0005739">
    <property type="term" value="C:mitochondrion"/>
    <property type="evidence" value="ECO:0007669"/>
    <property type="project" value="GOC"/>
</dbReference>
<evidence type="ECO:0000259" key="6">
    <source>
        <dbReference type="PROSITE" id="PS00745"/>
    </source>
</evidence>
<evidence type="ECO:0000256" key="5">
    <source>
        <dbReference type="SAM" id="MobiDB-lite"/>
    </source>
</evidence>
<dbReference type="EMBL" id="RCHS01003516">
    <property type="protein sequence ID" value="RMX41246.1"/>
    <property type="molecule type" value="Genomic_DNA"/>
</dbReference>
<accession>A0A3M6TIQ5</accession>
<feature type="compositionally biased region" description="Basic and acidic residues" evidence="5">
    <location>
        <begin position="303"/>
        <end position="312"/>
    </location>
</feature>
<organism evidence="7 8">
    <name type="scientific">Pocillopora damicornis</name>
    <name type="common">Cauliflower coral</name>
    <name type="synonym">Millepora damicornis</name>
    <dbReference type="NCBI Taxonomy" id="46731"/>
    <lineage>
        <taxon>Eukaryota</taxon>
        <taxon>Metazoa</taxon>
        <taxon>Cnidaria</taxon>
        <taxon>Anthozoa</taxon>
        <taxon>Hexacorallia</taxon>
        <taxon>Scleractinia</taxon>
        <taxon>Astrocoeniina</taxon>
        <taxon>Pocilloporidae</taxon>
        <taxon>Pocillopora</taxon>
    </lineage>
</organism>
<protein>
    <recommendedName>
        <fullName evidence="6">Prokaryotic-type class I peptide chain release factors domain-containing protein</fullName>
    </recommendedName>
</protein>
<evidence type="ECO:0000256" key="4">
    <source>
        <dbReference type="SAM" id="Coils"/>
    </source>
</evidence>
<dbReference type="InterPro" id="IPR045853">
    <property type="entry name" value="Pep_chain_release_fac_I_sf"/>
</dbReference>
<reference evidence="7 8" key="1">
    <citation type="journal article" date="2018" name="Sci. Rep.">
        <title>Comparative analysis of the Pocillopora damicornis genome highlights role of immune system in coral evolution.</title>
        <authorList>
            <person name="Cunning R."/>
            <person name="Bay R.A."/>
            <person name="Gillette P."/>
            <person name="Baker A.C."/>
            <person name="Traylor-Knowles N."/>
        </authorList>
    </citation>
    <scope>NUCLEOTIDE SEQUENCE [LARGE SCALE GENOMIC DNA]</scope>
    <source>
        <strain evidence="7">RSMAS</strain>
        <tissue evidence="7">Whole animal</tissue>
    </source>
</reference>
<dbReference type="Gene3D" id="3.30.70.1660">
    <property type="match status" value="1"/>
</dbReference>
<dbReference type="OrthoDB" id="2019491at2759"/>
<feature type="domain" description="Prokaryotic-type class I peptide chain release factors" evidence="6">
    <location>
        <begin position="245"/>
        <end position="261"/>
    </location>
</feature>
<dbReference type="FunFam" id="3.30.70.1660:FF:000004">
    <property type="entry name" value="Peptide chain release factor 1"/>
    <property type="match status" value="1"/>
</dbReference>
<sequence length="387" mass="43454">MFRHTLKGVKVVTSYAVPTFRKLWFPLIESQARLLSNVISTLEPHLKNLVKQHEEITERLSVTEGNIPTASEHKTLSKQLSKLSPIVHLISQIETKEKEIKDLDEMILEIGGELGKFAEEDKKQALSDIKKIEDELLKALIPQDGDDENSAILELRAAYKKWKFEILNISKSEGGGIKEASVSIVGSGVFGTMKFETGVHRVQRVPHTESLGRIHTSTMTVAVLPQPEEVDVVINPNDLKVDTFRASGAGGQHVNKTDSAVRITHLPTGLVVGCQEERSQIQNRHKALQVLRTRLYDIQRRQLDSERSEARRKQIGSGGRSEKIRTYNFPQGRVTDHRIGMTEHGAELFLEGEDKLNHMITALQSQHEAEALQELTSQYDTGKKGNR</sequence>
<dbReference type="InterPro" id="IPR000352">
    <property type="entry name" value="Pep_chain_release_fac_I"/>
</dbReference>
<name>A0A3M6TIQ5_POCDA</name>
<gene>
    <name evidence="7" type="ORF">pdam_00012387</name>
</gene>
<keyword evidence="8" id="KW-1185">Reference proteome</keyword>
<evidence type="ECO:0000256" key="2">
    <source>
        <dbReference type="ARBA" id="ARBA00022481"/>
    </source>
</evidence>